<keyword evidence="2 6" id="KW-0812">Transmembrane</keyword>
<name>A0ABP7EBU8_9ACTN</name>
<protein>
    <submittedName>
        <fullName evidence="8">Phosphatase PAP2 family protein</fullName>
    </submittedName>
</protein>
<comment type="caution">
    <text evidence="8">The sequence shown here is derived from an EMBL/GenBank/DDBJ whole genome shotgun (WGS) entry which is preliminary data.</text>
</comment>
<keyword evidence="9" id="KW-1185">Reference proteome</keyword>
<feature type="region of interest" description="Disordered" evidence="5">
    <location>
        <begin position="1"/>
        <end position="55"/>
    </location>
</feature>
<sequence>MKARTDPALRSPAPLTARRPGSPRIPSASSAPLRSLRPVAARTAPAPAPRPDRRPPLTRELTLVVALFLVYKLGRQLAAGRTADAFRHAGDVWRLERSLRLPSEAGVQHLLLHSHPLVHAANTYYAAVHFPATVLFLAWLYWKRPRHYVWSRRVLTAVTGGALALHLLLPLAPPRMLTATGLIDTARVFGPSVYAADPAANSVENQFAAMPSLHFGWALMVAVGLIAASASRLRWLWLLHPLATLFVVISTANHYWLDTLVAAALLAAALAVLRVPEATGRPLAACGHLPGRRTGHLAPAYPAGARR</sequence>
<organism evidence="8 9">
    <name type="scientific">Streptomyces tremellae</name>
    <dbReference type="NCBI Taxonomy" id="1124239"/>
    <lineage>
        <taxon>Bacteria</taxon>
        <taxon>Bacillati</taxon>
        <taxon>Actinomycetota</taxon>
        <taxon>Actinomycetes</taxon>
        <taxon>Kitasatosporales</taxon>
        <taxon>Streptomycetaceae</taxon>
        <taxon>Streptomyces</taxon>
    </lineage>
</organism>
<evidence type="ECO:0000259" key="7">
    <source>
        <dbReference type="Pfam" id="PF14378"/>
    </source>
</evidence>
<evidence type="ECO:0000256" key="1">
    <source>
        <dbReference type="ARBA" id="ARBA00004141"/>
    </source>
</evidence>
<proteinExistence type="predicted"/>
<evidence type="ECO:0000256" key="6">
    <source>
        <dbReference type="SAM" id="Phobius"/>
    </source>
</evidence>
<feature type="domain" description="Inositolphosphotransferase Aur1/Ipt1" evidence="7">
    <location>
        <begin position="91"/>
        <end position="271"/>
    </location>
</feature>
<keyword evidence="3 6" id="KW-1133">Transmembrane helix</keyword>
<keyword evidence="4 6" id="KW-0472">Membrane</keyword>
<evidence type="ECO:0000256" key="2">
    <source>
        <dbReference type="ARBA" id="ARBA00022692"/>
    </source>
</evidence>
<evidence type="ECO:0000313" key="9">
    <source>
        <dbReference type="Proteomes" id="UP001499884"/>
    </source>
</evidence>
<dbReference type="CDD" id="cd03386">
    <property type="entry name" value="PAP2_Aur1_like"/>
    <property type="match status" value="1"/>
</dbReference>
<feature type="transmembrane region" description="Helical" evidence="6">
    <location>
        <begin position="207"/>
        <end position="226"/>
    </location>
</feature>
<dbReference type="InterPro" id="IPR052185">
    <property type="entry name" value="IPC_Synthase-Related"/>
</dbReference>
<evidence type="ECO:0000313" key="8">
    <source>
        <dbReference type="EMBL" id="GAA3715015.1"/>
    </source>
</evidence>
<feature type="transmembrane region" description="Helical" evidence="6">
    <location>
        <begin position="233"/>
        <end position="249"/>
    </location>
</feature>
<comment type="subcellular location">
    <subcellularLocation>
        <location evidence="1">Membrane</location>
        <topology evidence="1">Multi-pass membrane protein</topology>
    </subcellularLocation>
</comment>
<dbReference type="Proteomes" id="UP001499884">
    <property type="component" value="Unassembled WGS sequence"/>
</dbReference>
<dbReference type="EMBL" id="BAABEP010000004">
    <property type="protein sequence ID" value="GAA3715015.1"/>
    <property type="molecule type" value="Genomic_DNA"/>
</dbReference>
<dbReference type="Pfam" id="PF14378">
    <property type="entry name" value="PAP2_3"/>
    <property type="match status" value="1"/>
</dbReference>
<dbReference type="RefSeq" id="WP_345641878.1">
    <property type="nucleotide sequence ID" value="NZ_BAABEP010000004.1"/>
</dbReference>
<feature type="transmembrane region" description="Helical" evidence="6">
    <location>
        <begin position="154"/>
        <end position="172"/>
    </location>
</feature>
<evidence type="ECO:0000256" key="3">
    <source>
        <dbReference type="ARBA" id="ARBA00022989"/>
    </source>
</evidence>
<dbReference type="PANTHER" id="PTHR31310:SF7">
    <property type="entry name" value="PA-PHOSPHATASE RELATED-FAMILY PROTEIN DDB_G0268928"/>
    <property type="match status" value="1"/>
</dbReference>
<evidence type="ECO:0000256" key="4">
    <source>
        <dbReference type="ARBA" id="ARBA00023136"/>
    </source>
</evidence>
<accession>A0ABP7EBU8</accession>
<reference evidence="9" key="1">
    <citation type="journal article" date="2019" name="Int. J. Syst. Evol. Microbiol.">
        <title>The Global Catalogue of Microorganisms (GCM) 10K type strain sequencing project: providing services to taxonomists for standard genome sequencing and annotation.</title>
        <authorList>
            <consortium name="The Broad Institute Genomics Platform"/>
            <consortium name="The Broad Institute Genome Sequencing Center for Infectious Disease"/>
            <person name="Wu L."/>
            <person name="Ma J."/>
        </authorList>
    </citation>
    <scope>NUCLEOTIDE SEQUENCE [LARGE SCALE GENOMIC DNA]</scope>
    <source>
        <strain evidence="9">JCM 30846</strain>
    </source>
</reference>
<gene>
    <name evidence="8" type="ORF">GCM10023082_10960</name>
</gene>
<feature type="transmembrane region" description="Helical" evidence="6">
    <location>
        <begin position="124"/>
        <end position="142"/>
    </location>
</feature>
<evidence type="ECO:0000256" key="5">
    <source>
        <dbReference type="SAM" id="MobiDB-lite"/>
    </source>
</evidence>
<dbReference type="PANTHER" id="PTHR31310">
    <property type="match status" value="1"/>
</dbReference>
<dbReference type="InterPro" id="IPR026841">
    <property type="entry name" value="Aur1/Ipt1"/>
</dbReference>